<accession>A0A516SFA2</accession>
<feature type="domain" description="Glutamyl-tRNA reductase N-terminal" evidence="17">
    <location>
        <begin position="6"/>
        <end position="152"/>
    </location>
</feature>
<keyword evidence="5 9" id="KW-0560">Oxidoreductase</keyword>
<comment type="pathway">
    <text evidence="1 9 14">Porphyrin-containing compound metabolism; protoporphyrin-IX biosynthesis; 5-aminolevulinate from L-glutamyl-tRNA(Glu): step 1/2.</text>
</comment>
<dbReference type="GO" id="GO:0050661">
    <property type="term" value="F:NADP binding"/>
    <property type="evidence" value="ECO:0007669"/>
    <property type="project" value="InterPro"/>
</dbReference>
<dbReference type="Pfam" id="PF05201">
    <property type="entry name" value="GlutR_N"/>
    <property type="match status" value="1"/>
</dbReference>
<feature type="binding site" evidence="9 11">
    <location>
        <position position="116"/>
    </location>
    <ligand>
        <name>substrate</name>
    </ligand>
</feature>
<evidence type="ECO:0000259" key="16">
    <source>
        <dbReference type="Pfam" id="PF01488"/>
    </source>
</evidence>
<evidence type="ECO:0000256" key="9">
    <source>
        <dbReference type="HAMAP-Rule" id="MF_00087"/>
    </source>
</evidence>
<dbReference type="AlphaFoldDB" id="A0A516SFA2"/>
<feature type="binding site" evidence="9 12">
    <location>
        <begin position="185"/>
        <end position="190"/>
    </location>
    <ligand>
        <name>NADP(+)</name>
        <dbReference type="ChEBI" id="CHEBI:58349"/>
    </ligand>
</feature>
<dbReference type="InterPro" id="IPR015895">
    <property type="entry name" value="4pyrrol_synth_GluRdtase_N"/>
</dbReference>
<organism evidence="18 19">
    <name type="scientific">Chitinimonas arctica</name>
    <dbReference type="NCBI Taxonomy" id="2594795"/>
    <lineage>
        <taxon>Bacteria</taxon>
        <taxon>Pseudomonadati</taxon>
        <taxon>Pseudomonadota</taxon>
        <taxon>Betaproteobacteria</taxon>
        <taxon>Neisseriales</taxon>
        <taxon>Chitinibacteraceae</taxon>
        <taxon>Chitinimonas</taxon>
    </lineage>
</organism>
<dbReference type="InterPro" id="IPR036453">
    <property type="entry name" value="GluRdtase_dimer_dom_sf"/>
</dbReference>
<dbReference type="Proteomes" id="UP000317550">
    <property type="component" value="Chromosome"/>
</dbReference>
<evidence type="ECO:0000313" key="19">
    <source>
        <dbReference type="Proteomes" id="UP000317550"/>
    </source>
</evidence>
<dbReference type="InterPro" id="IPR006151">
    <property type="entry name" value="Shikm_DH/Glu-tRNA_Rdtase"/>
</dbReference>
<dbReference type="PANTHER" id="PTHR43013:SF1">
    <property type="entry name" value="GLUTAMYL-TRNA REDUCTASE"/>
    <property type="match status" value="1"/>
</dbReference>
<evidence type="ECO:0000256" key="12">
    <source>
        <dbReference type="PIRSR" id="PIRSR000445-3"/>
    </source>
</evidence>
<dbReference type="SUPFAM" id="SSF69742">
    <property type="entry name" value="Glutamyl tRNA-reductase catalytic, N-terminal domain"/>
    <property type="match status" value="1"/>
</dbReference>
<feature type="site" description="Important for activity" evidence="9 13">
    <location>
        <position position="95"/>
    </location>
</feature>
<evidence type="ECO:0000259" key="15">
    <source>
        <dbReference type="Pfam" id="PF00745"/>
    </source>
</evidence>
<feature type="active site" description="Nucleophile" evidence="9 10">
    <location>
        <position position="50"/>
    </location>
</feature>
<evidence type="ECO:0000256" key="1">
    <source>
        <dbReference type="ARBA" id="ARBA00005059"/>
    </source>
</evidence>
<dbReference type="HAMAP" id="MF_00087">
    <property type="entry name" value="Glu_tRNA_reductase"/>
    <property type="match status" value="1"/>
</dbReference>
<dbReference type="UniPathway" id="UPA00251">
    <property type="reaction ID" value="UER00316"/>
</dbReference>
<proteinExistence type="inferred from homology"/>
<dbReference type="InterPro" id="IPR036343">
    <property type="entry name" value="GluRdtase_N_sf"/>
</dbReference>
<comment type="similarity">
    <text evidence="2 9 14">Belongs to the glutamyl-tRNA reductase family.</text>
</comment>
<feature type="domain" description="Tetrapyrrole biosynthesis glutamyl-tRNA reductase dimerisation" evidence="15">
    <location>
        <begin position="316"/>
        <end position="413"/>
    </location>
</feature>
<dbReference type="KEGG" id="cari:FNU76_10975"/>
<feature type="domain" description="Quinate/shikimate 5-dehydrogenase/glutamyl-tRNA reductase" evidence="16">
    <location>
        <begin position="168"/>
        <end position="302"/>
    </location>
</feature>
<feature type="binding site" evidence="9 11">
    <location>
        <begin position="110"/>
        <end position="112"/>
    </location>
    <ligand>
        <name>substrate</name>
    </ligand>
</feature>
<dbReference type="InterPro" id="IPR036291">
    <property type="entry name" value="NAD(P)-bd_dom_sf"/>
</dbReference>
<feature type="binding site" evidence="9 11">
    <location>
        <position position="105"/>
    </location>
    <ligand>
        <name>substrate</name>
    </ligand>
</feature>
<evidence type="ECO:0000313" key="18">
    <source>
        <dbReference type="EMBL" id="QDQ26846.1"/>
    </source>
</evidence>
<dbReference type="NCBIfam" id="TIGR01035">
    <property type="entry name" value="hemA"/>
    <property type="match status" value="1"/>
</dbReference>
<dbReference type="InterPro" id="IPR000343">
    <property type="entry name" value="4pyrrol_synth_GluRdtase"/>
</dbReference>
<evidence type="ECO:0000259" key="17">
    <source>
        <dbReference type="Pfam" id="PF05201"/>
    </source>
</evidence>
<evidence type="ECO:0000256" key="5">
    <source>
        <dbReference type="ARBA" id="ARBA00023002"/>
    </source>
</evidence>
<keyword evidence="6 9" id="KW-0627">Porphyrin biosynthesis</keyword>
<protein>
    <recommendedName>
        <fullName evidence="8 9">Glutamyl-tRNA reductase</fullName>
        <shortName evidence="9">GluTR</shortName>
        <ecNumber evidence="3 9">1.2.1.70</ecNumber>
    </recommendedName>
</protein>
<dbReference type="Gene3D" id="3.40.50.720">
    <property type="entry name" value="NAD(P)-binding Rossmann-like Domain"/>
    <property type="match status" value="1"/>
</dbReference>
<evidence type="ECO:0000256" key="6">
    <source>
        <dbReference type="ARBA" id="ARBA00023244"/>
    </source>
</evidence>
<dbReference type="PROSITE" id="PS00747">
    <property type="entry name" value="GLUTR"/>
    <property type="match status" value="1"/>
</dbReference>
<evidence type="ECO:0000256" key="14">
    <source>
        <dbReference type="RuleBase" id="RU000584"/>
    </source>
</evidence>
<dbReference type="FunFam" id="3.40.50.720:FF:000031">
    <property type="entry name" value="Glutamyl-tRNA reductase"/>
    <property type="match status" value="1"/>
</dbReference>
<keyword evidence="4 9" id="KW-0521">NADP</keyword>
<dbReference type="GO" id="GO:0019353">
    <property type="term" value="P:protoporphyrinogen IX biosynthetic process from glutamate"/>
    <property type="evidence" value="ECO:0007669"/>
    <property type="project" value="TreeGrafter"/>
</dbReference>
<name>A0A516SFA2_9NEIS</name>
<dbReference type="EMBL" id="CP041730">
    <property type="protein sequence ID" value="QDQ26846.1"/>
    <property type="molecule type" value="Genomic_DNA"/>
</dbReference>
<evidence type="ECO:0000256" key="2">
    <source>
        <dbReference type="ARBA" id="ARBA00005916"/>
    </source>
</evidence>
<dbReference type="Gene3D" id="3.30.460.30">
    <property type="entry name" value="Glutamyl-tRNA reductase, N-terminal domain"/>
    <property type="match status" value="1"/>
</dbReference>
<dbReference type="RefSeq" id="WP_144278240.1">
    <property type="nucleotide sequence ID" value="NZ_CP041730.1"/>
</dbReference>
<comment type="domain">
    <text evidence="9">Possesses an unusual extended V-shaped dimeric structure with each monomer consisting of three distinct domains arranged along a curved 'spinal' alpha-helix. The N-terminal catalytic domain specifically recognizes the glutamate moiety of the substrate. The second domain is the NADPH-binding domain, and the third C-terminal domain is responsible for dimerization.</text>
</comment>
<dbReference type="SUPFAM" id="SSF69075">
    <property type="entry name" value="Glutamyl tRNA-reductase dimerization domain"/>
    <property type="match status" value="1"/>
</dbReference>
<comment type="subunit">
    <text evidence="9">Homodimer.</text>
</comment>
<dbReference type="InterPro" id="IPR018214">
    <property type="entry name" value="GluRdtase_CS"/>
</dbReference>
<evidence type="ECO:0000256" key="3">
    <source>
        <dbReference type="ARBA" id="ARBA00012970"/>
    </source>
</evidence>
<dbReference type="GO" id="GO:0008883">
    <property type="term" value="F:glutamyl-tRNA reductase activity"/>
    <property type="evidence" value="ECO:0007669"/>
    <property type="project" value="UniProtKB-UniRule"/>
</dbReference>
<evidence type="ECO:0000256" key="13">
    <source>
        <dbReference type="PIRSR" id="PIRSR000445-4"/>
    </source>
</evidence>
<evidence type="ECO:0000256" key="8">
    <source>
        <dbReference type="ARBA" id="ARBA00068659"/>
    </source>
</evidence>
<evidence type="ECO:0000256" key="7">
    <source>
        <dbReference type="ARBA" id="ARBA00047464"/>
    </source>
</evidence>
<dbReference type="FunFam" id="3.30.460.30:FF:000001">
    <property type="entry name" value="Glutamyl-tRNA reductase"/>
    <property type="match status" value="1"/>
</dbReference>
<dbReference type="CDD" id="cd05213">
    <property type="entry name" value="NAD_bind_Glutamyl_tRNA_reduct"/>
    <property type="match status" value="1"/>
</dbReference>
<comment type="catalytic activity">
    <reaction evidence="7 9 14">
        <text>(S)-4-amino-5-oxopentanoate + tRNA(Glu) + NADP(+) = L-glutamyl-tRNA(Glu) + NADPH + H(+)</text>
        <dbReference type="Rhea" id="RHEA:12344"/>
        <dbReference type="Rhea" id="RHEA-COMP:9663"/>
        <dbReference type="Rhea" id="RHEA-COMP:9680"/>
        <dbReference type="ChEBI" id="CHEBI:15378"/>
        <dbReference type="ChEBI" id="CHEBI:57501"/>
        <dbReference type="ChEBI" id="CHEBI:57783"/>
        <dbReference type="ChEBI" id="CHEBI:58349"/>
        <dbReference type="ChEBI" id="CHEBI:78442"/>
        <dbReference type="ChEBI" id="CHEBI:78520"/>
        <dbReference type="EC" id="1.2.1.70"/>
    </reaction>
</comment>
<keyword evidence="19" id="KW-1185">Reference proteome</keyword>
<dbReference type="Pfam" id="PF01488">
    <property type="entry name" value="Shikimate_DH"/>
    <property type="match status" value="1"/>
</dbReference>
<dbReference type="OrthoDB" id="110209at2"/>
<dbReference type="PIRSF" id="PIRSF000445">
    <property type="entry name" value="4pyrrol_synth_GluRdtase"/>
    <property type="match status" value="1"/>
</dbReference>
<evidence type="ECO:0000256" key="4">
    <source>
        <dbReference type="ARBA" id="ARBA00022857"/>
    </source>
</evidence>
<evidence type="ECO:0000256" key="10">
    <source>
        <dbReference type="PIRSR" id="PIRSR000445-1"/>
    </source>
</evidence>
<comment type="miscellaneous">
    <text evidence="9">During catalysis, the active site Cys acts as a nucleophile attacking the alpha-carbonyl group of tRNA-bound glutamate with the formation of a thioester intermediate between enzyme and glutamate, and the concomitant release of tRNA(Glu). The thioester intermediate is finally reduced by direct hydride transfer from NADPH, to form the product GSA.</text>
</comment>
<dbReference type="PANTHER" id="PTHR43013">
    <property type="entry name" value="GLUTAMYL-TRNA REDUCTASE"/>
    <property type="match status" value="1"/>
</dbReference>
<dbReference type="InterPro" id="IPR015896">
    <property type="entry name" value="4pyrrol_synth_GluRdtase_dimer"/>
</dbReference>
<evidence type="ECO:0000256" key="11">
    <source>
        <dbReference type="PIRSR" id="PIRSR000445-2"/>
    </source>
</evidence>
<feature type="binding site" evidence="9 11">
    <location>
        <begin position="49"/>
        <end position="52"/>
    </location>
    <ligand>
        <name>substrate</name>
    </ligand>
</feature>
<dbReference type="EC" id="1.2.1.70" evidence="3 9"/>
<gene>
    <name evidence="9" type="primary">hemA</name>
    <name evidence="18" type="ORF">FNU76_10975</name>
</gene>
<dbReference type="SUPFAM" id="SSF51735">
    <property type="entry name" value="NAD(P)-binding Rossmann-fold domains"/>
    <property type="match status" value="1"/>
</dbReference>
<comment type="function">
    <text evidence="9">Catalyzes the NADPH-dependent reduction of glutamyl-tRNA(Glu) to glutamate 1-semialdehyde (GSA).</text>
</comment>
<dbReference type="Pfam" id="PF00745">
    <property type="entry name" value="GlutR_dimer"/>
    <property type="match status" value="1"/>
</dbReference>
<reference evidence="19" key="1">
    <citation type="submission" date="2019-07" db="EMBL/GenBank/DDBJ databases">
        <title>Chitinimonas sp. nov., isolated from Ny-Alesund, arctica soil.</title>
        <authorList>
            <person name="Xu Q."/>
            <person name="Peng F."/>
        </authorList>
    </citation>
    <scope>NUCLEOTIDE SEQUENCE [LARGE SCALE GENOMIC DNA]</scope>
    <source>
        <strain evidence="19">R3-44</strain>
    </source>
</reference>
<sequence length="417" mass="45404">MSLFALGLNHETAPIGVREKLAFSPDELALAVAELVATPGVEEAAIVSTCNRTELYAAGREEGILLSWLARSRQLDPQSIAPYLYRLPDRAAARHVFRVAAGLDSMVLGETQILGQLKDAVREAQAAGGLGPELNGLFQKAFSVAKEVRSQTNIGANSVSMAAAAVRLAERLFPDLSELKVLFIGAGEMIALCAAHFAARSPVRLSVANRTLERGAALAAQFGGDAFMLSELPDRLPSYDIVITSTASQLPIIGLGAVERAIKARKHRPVFMVDLAVPRDVEAEVGALPDIYLYTVDDLAEVVRQGRAERASAVVEADGIVERHADEFMQWLDNRAVVPTIRALKDQAERQRRHELERALKLLAKGEQAEAVLDSLSRALSNKFLHAPLAALNQVKSHQHNELIDTVRRLYQLHDKE</sequence>